<proteinExistence type="predicted"/>
<dbReference type="Proteomes" id="UP000634136">
    <property type="component" value="Unassembled WGS sequence"/>
</dbReference>
<feature type="region of interest" description="Disordered" evidence="1">
    <location>
        <begin position="314"/>
        <end position="338"/>
    </location>
</feature>
<evidence type="ECO:0000313" key="3">
    <source>
        <dbReference type="EMBL" id="KAF7811370.1"/>
    </source>
</evidence>
<accession>A0A834W682</accession>
<sequence>MESRHQTPSVMAKLMGLDKEPPQHPIGEKRRVLSEKYLHKVASIGFIRKRSSHQQNSLKMRIEEKEEYGEVLKVFKTTERDENHKLSEENGKKNPDLFETENLQLLQKINSGRQRNVHGETELYEMLMFPEPQPESKDGTFPSTIIVLKPNDQKVEGSLKCFSVPSSWDNDHLGNALLKEIYSPKSARSYPGMIERKKSGDHIESQRPSPRAFKMESIKQSPRAFSEVSEEVSSETGDATKGVLDMVSGSLFRGNETSIASSEKLNPVSMGYPITRSKNDIFHKYWGLRQGAYSNSLPQESKKQNINKKDCLKHMSLKSSPEKSTSLPSYSSESNHSDDNCISLHKLNKEFCGNDMSDQNPILLELSTSRPSLTCGDNQIMQHPCLMNDEVKNNKLEQNNISLQNTACPNSSIDGQVADEKTELVGGPCGNPKNQQSETTACIFSGDVDSTSDTSYGSIQQDTSEFHEDDSVYSICSEAQPGSLGSFEEAYEPSPISVLEPPFGENSSFSSDCLRVGGDDLCDSFEMDYEGQDLNVSSDEDCEDRSVGDFEEKQEFVRSFRAEESRDFSYVVEVLTEAGISNTSLYTDFSPQCPISPSVFEYLEMKFGKQPSWKRSDRRLLFDRINSALSEILQPCMCIPAWEKPMLRRMNADLSLDTIEEELWELLVAQEKEAKKESADKMLVGEISWIGLRDDIEDIVKEIEPSLDSLHSNSLLDQQITL</sequence>
<name>A0A834W682_9FABA</name>
<dbReference type="PANTHER" id="PTHR46836:SF7">
    <property type="entry name" value="PHOSPHATIDYLINOSITOL N-ACETYGLUCOSAMINLYTRANSFERASE SUBUNIT P-LIKE PROTEIN"/>
    <property type="match status" value="1"/>
</dbReference>
<evidence type="ECO:0000256" key="1">
    <source>
        <dbReference type="SAM" id="MobiDB-lite"/>
    </source>
</evidence>
<dbReference type="AlphaFoldDB" id="A0A834W682"/>
<keyword evidence="4" id="KW-1185">Reference proteome</keyword>
<dbReference type="Pfam" id="PF14309">
    <property type="entry name" value="DUF4378"/>
    <property type="match status" value="1"/>
</dbReference>
<evidence type="ECO:0000313" key="4">
    <source>
        <dbReference type="Proteomes" id="UP000634136"/>
    </source>
</evidence>
<feature type="compositionally biased region" description="Basic and acidic residues" evidence="1">
    <location>
        <begin position="16"/>
        <end position="26"/>
    </location>
</feature>
<evidence type="ECO:0000259" key="2">
    <source>
        <dbReference type="Pfam" id="PF14309"/>
    </source>
</evidence>
<reference evidence="3" key="1">
    <citation type="submission" date="2020-09" db="EMBL/GenBank/DDBJ databases">
        <title>Genome-Enabled Discovery of Anthraquinone Biosynthesis in Senna tora.</title>
        <authorList>
            <person name="Kang S.-H."/>
            <person name="Pandey R.P."/>
            <person name="Lee C.-M."/>
            <person name="Sim J.-S."/>
            <person name="Jeong J.-T."/>
            <person name="Choi B.-S."/>
            <person name="Jung M."/>
            <person name="Ginzburg D."/>
            <person name="Zhao K."/>
            <person name="Won S.Y."/>
            <person name="Oh T.-J."/>
            <person name="Yu Y."/>
            <person name="Kim N.-H."/>
            <person name="Lee O.R."/>
            <person name="Lee T.-H."/>
            <person name="Bashyal P."/>
            <person name="Kim T.-S."/>
            <person name="Lee W.-H."/>
            <person name="Kawkins C."/>
            <person name="Kim C.-K."/>
            <person name="Kim J.S."/>
            <person name="Ahn B.O."/>
            <person name="Rhee S.Y."/>
            <person name="Sohng J.K."/>
        </authorList>
    </citation>
    <scope>NUCLEOTIDE SEQUENCE</scope>
    <source>
        <tissue evidence="3">Leaf</tissue>
    </source>
</reference>
<dbReference type="PANTHER" id="PTHR46836">
    <property type="entry name" value="AFADIN"/>
    <property type="match status" value="1"/>
</dbReference>
<comment type="caution">
    <text evidence="3">The sequence shown here is derived from an EMBL/GenBank/DDBJ whole genome shotgun (WGS) entry which is preliminary data.</text>
</comment>
<feature type="region of interest" description="Disordered" evidence="1">
    <location>
        <begin position="1"/>
        <end position="26"/>
    </location>
</feature>
<feature type="domain" description="DUF4378" evidence="2">
    <location>
        <begin position="567"/>
        <end position="705"/>
    </location>
</feature>
<feature type="compositionally biased region" description="Polar residues" evidence="1">
    <location>
        <begin position="317"/>
        <end position="334"/>
    </location>
</feature>
<protein>
    <submittedName>
        <fullName evidence="3">DUF4378 domain protein</fullName>
    </submittedName>
</protein>
<dbReference type="OrthoDB" id="1584003at2759"/>
<organism evidence="3 4">
    <name type="scientific">Senna tora</name>
    <dbReference type="NCBI Taxonomy" id="362788"/>
    <lineage>
        <taxon>Eukaryota</taxon>
        <taxon>Viridiplantae</taxon>
        <taxon>Streptophyta</taxon>
        <taxon>Embryophyta</taxon>
        <taxon>Tracheophyta</taxon>
        <taxon>Spermatophyta</taxon>
        <taxon>Magnoliopsida</taxon>
        <taxon>eudicotyledons</taxon>
        <taxon>Gunneridae</taxon>
        <taxon>Pentapetalae</taxon>
        <taxon>rosids</taxon>
        <taxon>fabids</taxon>
        <taxon>Fabales</taxon>
        <taxon>Fabaceae</taxon>
        <taxon>Caesalpinioideae</taxon>
        <taxon>Cassia clade</taxon>
        <taxon>Senna</taxon>
    </lineage>
</organism>
<dbReference type="InterPro" id="IPR025486">
    <property type="entry name" value="DUF4378"/>
</dbReference>
<dbReference type="EMBL" id="JAAIUW010000010">
    <property type="protein sequence ID" value="KAF7811370.1"/>
    <property type="molecule type" value="Genomic_DNA"/>
</dbReference>
<gene>
    <name evidence="3" type="ORF">G2W53_032346</name>
</gene>